<protein>
    <submittedName>
        <fullName evidence="9">ABC-type Fe(3+)-siderophore transport system permease component</fullName>
    </submittedName>
</protein>
<evidence type="ECO:0000256" key="5">
    <source>
        <dbReference type="ARBA" id="ARBA00022692"/>
    </source>
</evidence>
<dbReference type="GO" id="GO:0033214">
    <property type="term" value="P:siderophore-iron import into cell"/>
    <property type="evidence" value="ECO:0007669"/>
    <property type="project" value="TreeGrafter"/>
</dbReference>
<feature type="transmembrane region" description="Helical" evidence="8">
    <location>
        <begin position="264"/>
        <end position="290"/>
    </location>
</feature>
<evidence type="ECO:0000256" key="2">
    <source>
        <dbReference type="ARBA" id="ARBA00007935"/>
    </source>
</evidence>
<keyword evidence="3" id="KW-0813">Transport</keyword>
<dbReference type="Pfam" id="PF01032">
    <property type="entry name" value="FecCD"/>
    <property type="match status" value="1"/>
</dbReference>
<keyword evidence="10" id="KW-1185">Reference proteome</keyword>
<dbReference type="EMBL" id="MRZU01000003">
    <property type="protein sequence ID" value="OUJ19048.1"/>
    <property type="molecule type" value="Genomic_DNA"/>
</dbReference>
<keyword evidence="7 8" id="KW-0472">Membrane</keyword>
<reference evidence="9 10" key="1">
    <citation type="submission" date="2016-12" db="EMBL/GenBank/DDBJ databases">
        <title>Discovery of methanogenic haloarchaea.</title>
        <authorList>
            <person name="Sorokin D.Y."/>
            <person name="Makarova K.S."/>
            <person name="Abbas B."/>
            <person name="Ferrer M."/>
            <person name="Golyshin P.N."/>
        </authorList>
    </citation>
    <scope>NUCLEOTIDE SEQUENCE [LARGE SCALE GENOMIC DNA]</scope>
    <source>
        <strain evidence="9">AMET1</strain>
    </source>
</reference>
<dbReference type="Gene3D" id="1.10.3470.10">
    <property type="entry name" value="ABC transporter involved in vitamin B12 uptake, BtuC"/>
    <property type="match status" value="1"/>
</dbReference>
<comment type="similarity">
    <text evidence="2">Belongs to the binding-protein-dependent transport system permease family. FecCD subfamily.</text>
</comment>
<feature type="transmembrane region" description="Helical" evidence="8">
    <location>
        <begin position="24"/>
        <end position="44"/>
    </location>
</feature>
<feature type="transmembrane region" description="Helical" evidence="8">
    <location>
        <begin position="172"/>
        <end position="193"/>
    </location>
</feature>
<evidence type="ECO:0000256" key="7">
    <source>
        <dbReference type="ARBA" id="ARBA00023136"/>
    </source>
</evidence>
<keyword evidence="5 8" id="KW-0812">Transmembrane</keyword>
<dbReference type="Proteomes" id="UP000195137">
    <property type="component" value="Unassembled WGS sequence"/>
</dbReference>
<dbReference type="CDD" id="cd06550">
    <property type="entry name" value="TM_ABC_iron-siderophores_like"/>
    <property type="match status" value="1"/>
</dbReference>
<dbReference type="GO" id="GO:0005886">
    <property type="term" value="C:plasma membrane"/>
    <property type="evidence" value="ECO:0007669"/>
    <property type="project" value="UniProtKB-SubCell"/>
</dbReference>
<organism evidence="9 10">
    <name type="scientific">Methanonatronarchaeum thermophilum</name>
    <dbReference type="NCBI Taxonomy" id="1927129"/>
    <lineage>
        <taxon>Archaea</taxon>
        <taxon>Methanobacteriati</taxon>
        <taxon>Methanobacteriota</taxon>
        <taxon>Methanonatronarchaeia</taxon>
        <taxon>Methanonatronarchaeales</taxon>
        <taxon>Methanonatronarchaeaceae</taxon>
        <taxon>Methanonatronarchaeum</taxon>
    </lineage>
</organism>
<keyword evidence="4" id="KW-1003">Cell membrane</keyword>
<dbReference type="RefSeq" id="WP_086637097.1">
    <property type="nucleotide sequence ID" value="NZ_MRZU01000003.1"/>
</dbReference>
<comment type="caution">
    <text evidence="9">The sequence shown here is derived from an EMBL/GenBank/DDBJ whole genome shotgun (WGS) entry which is preliminary data.</text>
</comment>
<keyword evidence="6 8" id="KW-1133">Transmembrane helix</keyword>
<evidence type="ECO:0000256" key="1">
    <source>
        <dbReference type="ARBA" id="ARBA00004651"/>
    </source>
</evidence>
<dbReference type="PANTHER" id="PTHR30472:SF25">
    <property type="entry name" value="ABC TRANSPORTER PERMEASE PROTEIN MJ0876-RELATED"/>
    <property type="match status" value="1"/>
</dbReference>
<feature type="transmembrane region" description="Helical" evidence="8">
    <location>
        <begin position="140"/>
        <end position="160"/>
    </location>
</feature>
<dbReference type="GO" id="GO:0022857">
    <property type="term" value="F:transmembrane transporter activity"/>
    <property type="evidence" value="ECO:0007669"/>
    <property type="project" value="InterPro"/>
</dbReference>
<dbReference type="InterPro" id="IPR037294">
    <property type="entry name" value="ABC_BtuC-like"/>
</dbReference>
<feature type="transmembrane region" description="Helical" evidence="8">
    <location>
        <begin position="302"/>
        <end position="321"/>
    </location>
</feature>
<dbReference type="OrthoDB" id="27848at2157"/>
<proteinExistence type="inferred from homology"/>
<feature type="transmembrane region" description="Helical" evidence="8">
    <location>
        <begin position="328"/>
        <end position="349"/>
    </location>
</feature>
<evidence type="ECO:0000313" key="10">
    <source>
        <dbReference type="Proteomes" id="UP000195137"/>
    </source>
</evidence>
<dbReference type="AlphaFoldDB" id="A0A1Y3GC87"/>
<name>A0A1Y3GC87_9EURY</name>
<feature type="transmembrane region" description="Helical" evidence="8">
    <location>
        <begin position="76"/>
        <end position="96"/>
    </location>
</feature>
<evidence type="ECO:0000256" key="6">
    <source>
        <dbReference type="ARBA" id="ARBA00022989"/>
    </source>
</evidence>
<evidence type="ECO:0000256" key="8">
    <source>
        <dbReference type="SAM" id="Phobius"/>
    </source>
</evidence>
<comment type="subcellular location">
    <subcellularLocation>
        <location evidence="1">Cell membrane</location>
        <topology evidence="1">Multi-pass membrane protein</topology>
    </subcellularLocation>
</comment>
<feature type="transmembrane region" description="Helical" evidence="8">
    <location>
        <begin position="108"/>
        <end position="128"/>
    </location>
</feature>
<evidence type="ECO:0000313" key="9">
    <source>
        <dbReference type="EMBL" id="OUJ19048.1"/>
    </source>
</evidence>
<sequence>MENEKHQTGKKHLQKYRKHLKKKITFGITITILLIISFTISVAYGSVNIPIIDTIYTLLGYPVNEMFHNIIWNIRLPQAITAFIAGAGLGIAGTVMQNVLRNPLGAPYTLGISHAAAFGAATAIMIFGVGQVELPISGRYAQALSAFIMSLLTAAIIVAIAKYKNATPATMVLTGIALGSLFSAGLSVFQYIADDEELASIVYWTFGDVGRTSWNEVTIIAIGTAIPALYFITKAYDYNILNAGDETAKSLGVNAERLRMEGMFFASLVTAVAVAFVGIIGFVGLVVPHIVRRVIGTDERFLIPYSMIGGGLLVLISDIVARNMIEMVTLPVGILTAFIGAPLFIYLVLVGRENW</sequence>
<dbReference type="SUPFAM" id="SSF81345">
    <property type="entry name" value="ABC transporter involved in vitamin B12 uptake, BtuC"/>
    <property type="match status" value="1"/>
</dbReference>
<evidence type="ECO:0000256" key="3">
    <source>
        <dbReference type="ARBA" id="ARBA00022448"/>
    </source>
</evidence>
<dbReference type="FunFam" id="1.10.3470.10:FF:000001">
    <property type="entry name" value="Vitamin B12 ABC transporter permease BtuC"/>
    <property type="match status" value="1"/>
</dbReference>
<dbReference type="InterPro" id="IPR000522">
    <property type="entry name" value="ABC_transptr_permease_BtuC"/>
</dbReference>
<evidence type="ECO:0000256" key="4">
    <source>
        <dbReference type="ARBA" id="ARBA00022475"/>
    </source>
</evidence>
<accession>A0A1Y3GC87</accession>
<dbReference type="PANTHER" id="PTHR30472">
    <property type="entry name" value="FERRIC ENTEROBACTIN TRANSPORT SYSTEM PERMEASE PROTEIN"/>
    <property type="match status" value="1"/>
</dbReference>
<feature type="transmembrane region" description="Helical" evidence="8">
    <location>
        <begin position="213"/>
        <end position="232"/>
    </location>
</feature>
<gene>
    <name evidence="9" type="ORF">AMET1_0700</name>
</gene>